<reference evidence="1 2" key="1">
    <citation type="submission" date="2024-01" db="EMBL/GenBank/DDBJ databases">
        <title>A draft genome for a cacao thread blight-causing isolate of Paramarasmius palmivorus.</title>
        <authorList>
            <person name="Baruah I.K."/>
            <person name="Bukari Y."/>
            <person name="Amoako-Attah I."/>
            <person name="Meinhardt L.W."/>
            <person name="Bailey B.A."/>
            <person name="Cohen S.P."/>
        </authorList>
    </citation>
    <scope>NUCLEOTIDE SEQUENCE [LARGE SCALE GENOMIC DNA]</scope>
    <source>
        <strain evidence="1 2">GH-12</strain>
    </source>
</reference>
<name>A0AAW0D5P0_9AGAR</name>
<dbReference type="EMBL" id="JAYKXP010000018">
    <property type="protein sequence ID" value="KAK7047903.1"/>
    <property type="molecule type" value="Genomic_DNA"/>
</dbReference>
<sequence length="564" mass="63641">MSSIAHHGSESVNFELAKEVPTLLRLLDEFSDDPIVAELTISVMSHTLGDVMRKRETLGVYTPYIPPYLQIRPLLDAVMKQLKNPHSSAFLVNHAICLLAVMTYHCGPTVKADQSITNFLIAGLRSKSWEYRCQCLGGLIRMHRYAAKEDVRFFDPSIYLKMTGREVPDHIADVLSGYGRDRTDMFITSKAMFQNQVALQKMLASRDKDRIYPYGLCVSELILETEWAVTDGWLEGPDTRTGQFKEAVYGFPFNRLRDALPHCAALIRANGIPSEVDKADTLDIKYLIMIGDNTGAAELAYEALQRNPNFAYYYYAISLLGDRKEGLRGAKKGLKCTQTSPFVRNQLRQRAVEHAADLGMGAINEAGDHRNLWEEGIALLMSALEDSKTFIKEAAPDNRQMRNVLYWNILLTILIRGPDASSDLSDVQNSLKKLKFTDDFAEYMKQPPPQTQLRLTQETFVKNYQSAIAEWGDIIENYQGFQEETVEPNAKTDDDLAAWLDDMKLDDGEKEPTCSHPKVNVNHVALYQYIATLGAKRRIGLRIRSSAKLLPLSLKTLVLSLRNS</sequence>
<dbReference type="InterPro" id="IPR016024">
    <property type="entry name" value="ARM-type_fold"/>
</dbReference>
<protein>
    <submittedName>
        <fullName evidence="1">Uncharacterized protein</fullName>
    </submittedName>
</protein>
<gene>
    <name evidence="1" type="ORF">VNI00_006231</name>
</gene>
<proteinExistence type="predicted"/>
<keyword evidence="2" id="KW-1185">Reference proteome</keyword>
<organism evidence="1 2">
    <name type="scientific">Paramarasmius palmivorus</name>
    <dbReference type="NCBI Taxonomy" id="297713"/>
    <lineage>
        <taxon>Eukaryota</taxon>
        <taxon>Fungi</taxon>
        <taxon>Dikarya</taxon>
        <taxon>Basidiomycota</taxon>
        <taxon>Agaricomycotina</taxon>
        <taxon>Agaricomycetes</taxon>
        <taxon>Agaricomycetidae</taxon>
        <taxon>Agaricales</taxon>
        <taxon>Marasmiineae</taxon>
        <taxon>Marasmiaceae</taxon>
        <taxon>Paramarasmius</taxon>
    </lineage>
</organism>
<dbReference type="Proteomes" id="UP001383192">
    <property type="component" value="Unassembled WGS sequence"/>
</dbReference>
<dbReference type="SUPFAM" id="SSF48371">
    <property type="entry name" value="ARM repeat"/>
    <property type="match status" value="1"/>
</dbReference>
<comment type="caution">
    <text evidence="1">The sequence shown here is derived from an EMBL/GenBank/DDBJ whole genome shotgun (WGS) entry which is preliminary data.</text>
</comment>
<evidence type="ECO:0000313" key="1">
    <source>
        <dbReference type="EMBL" id="KAK7047903.1"/>
    </source>
</evidence>
<accession>A0AAW0D5P0</accession>
<dbReference type="AlphaFoldDB" id="A0AAW0D5P0"/>
<evidence type="ECO:0000313" key="2">
    <source>
        <dbReference type="Proteomes" id="UP001383192"/>
    </source>
</evidence>